<dbReference type="Proteomes" id="UP001652394">
    <property type="component" value="Unassembled WGS sequence"/>
</dbReference>
<evidence type="ECO:0000313" key="2">
    <source>
        <dbReference type="Proteomes" id="UP001652394"/>
    </source>
</evidence>
<dbReference type="RefSeq" id="WP_059066728.1">
    <property type="nucleotide sequence ID" value="NZ_JAOQJX010000008.1"/>
</dbReference>
<gene>
    <name evidence="1" type="ORF">OCV51_07160</name>
</gene>
<protein>
    <submittedName>
        <fullName evidence="1">Uncharacterized protein</fullName>
    </submittedName>
</protein>
<accession>A0ABT2TC34</accession>
<comment type="caution">
    <text evidence="1">The sequence shown here is derived from an EMBL/GenBank/DDBJ whole genome shotgun (WGS) entry which is preliminary data.</text>
</comment>
<dbReference type="EMBL" id="JAOQJX010000008">
    <property type="protein sequence ID" value="MCU6747432.1"/>
    <property type="molecule type" value="Genomic_DNA"/>
</dbReference>
<sequence>MLTNAAITIFNQFADMETRKMVYIPHYIEAVWLHTDQETASVDGGLVSADKYLIRIPYAYCKAWLRPSDLMDLAEPGEKWTVQNDDFFNVGKWSGAEKVSGIAEIKKGFSGEVGKVLSHSENFLLNVKMSQM</sequence>
<name>A0ABT2TC34_9FIRM</name>
<dbReference type="InterPro" id="IPR046639">
    <property type="entry name" value="DUF6751"/>
</dbReference>
<keyword evidence="2" id="KW-1185">Reference proteome</keyword>
<dbReference type="Pfam" id="PF20536">
    <property type="entry name" value="DUF6751"/>
    <property type="match status" value="1"/>
</dbReference>
<organism evidence="1 2">
    <name type="scientific">Faecalicatena acetigenes</name>
    <dbReference type="NCBI Taxonomy" id="2981790"/>
    <lineage>
        <taxon>Bacteria</taxon>
        <taxon>Bacillati</taxon>
        <taxon>Bacillota</taxon>
        <taxon>Clostridia</taxon>
        <taxon>Lachnospirales</taxon>
        <taxon>Lachnospiraceae</taxon>
        <taxon>Faecalicatena</taxon>
    </lineage>
</organism>
<evidence type="ECO:0000313" key="1">
    <source>
        <dbReference type="EMBL" id="MCU6747432.1"/>
    </source>
</evidence>
<reference evidence="1 2" key="1">
    <citation type="journal article" date="2021" name="ISME Commun">
        <title>Automated analysis of genomic sequences facilitates high-throughput and comprehensive description of bacteria.</title>
        <authorList>
            <person name="Hitch T.C.A."/>
        </authorList>
    </citation>
    <scope>NUCLEOTIDE SEQUENCE [LARGE SCALE GENOMIC DNA]</scope>
    <source>
        <strain evidence="1 2">H2_18</strain>
    </source>
</reference>
<proteinExistence type="predicted"/>